<protein>
    <submittedName>
        <fullName evidence="1">Uncharacterized protein</fullName>
    </submittedName>
</protein>
<organism evidence="1 2">
    <name type="scientific">Bradyrhizobium lablabi</name>
    <dbReference type="NCBI Taxonomy" id="722472"/>
    <lineage>
        <taxon>Bacteria</taxon>
        <taxon>Pseudomonadati</taxon>
        <taxon>Pseudomonadota</taxon>
        <taxon>Alphaproteobacteria</taxon>
        <taxon>Hyphomicrobiales</taxon>
        <taxon>Nitrobacteraceae</taxon>
        <taxon>Bradyrhizobium</taxon>
    </lineage>
</organism>
<sequence>MTVGRDTLSKAEMVTVAAIEAGVPTLVEAREIIAEFHLMIRRRSRRRVVAMDRARSRQSRCLIRPRVTNDEAAVRAAITLPWSNGGASEEKSDMTSPRQRR</sequence>
<gene>
    <name evidence="1" type="ORF">CQ14_41075</name>
</gene>
<name>A0A0R3NES0_9BRAD</name>
<dbReference type="AlphaFoldDB" id="A0A0R3NES0"/>
<dbReference type="EMBL" id="LLYB01000021">
    <property type="protein sequence ID" value="KRR28384.1"/>
    <property type="molecule type" value="Genomic_DNA"/>
</dbReference>
<dbReference type="Proteomes" id="UP000051660">
    <property type="component" value="Unassembled WGS sequence"/>
</dbReference>
<comment type="caution">
    <text evidence="1">The sequence shown here is derived from an EMBL/GenBank/DDBJ whole genome shotgun (WGS) entry which is preliminary data.</text>
</comment>
<proteinExistence type="predicted"/>
<evidence type="ECO:0000313" key="1">
    <source>
        <dbReference type="EMBL" id="KRR28384.1"/>
    </source>
</evidence>
<evidence type="ECO:0000313" key="2">
    <source>
        <dbReference type="Proteomes" id="UP000051660"/>
    </source>
</evidence>
<reference evidence="1 2" key="1">
    <citation type="submission" date="2014-03" db="EMBL/GenBank/DDBJ databases">
        <title>Bradyrhizobium valentinum sp. nov., isolated from effective nodules of Lupinus mariae-josephae, a lupine endemic of basic-lime soils in Eastern Spain.</title>
        <authorList>
            <person name="Duran D."/>
            <person name="Rey L."/>
            <person name="Navarro A."/>
            <person name="Busquets A."/>
            <person name="Imperial J."/>
            <person name="Ruiz-Argueso T."/>
        </authorList>
    </citation>
    <scope>NUCLEOTIDE SEQUENCE [LARGE SCALE GENOMIC DNA]</scope>
    <source>
        <strain evidence="1 2">CCBAU 23086</strain>
    </source>
</reference>
<accession>A0A0R3NES0</accession>